<keyword evidence="5 7" id="KW-1133">Transmembrane helix</keyword>
<keyword evidence="2 7" id="KW-0813">Transport</keyword>
<comment type="subcellular location">
    <subcellularLocation>
        <location evidence="1 7">Cell membrane</location>
        <topology evidence="1 7">Multi-pass membrane protein</topology>
    </subcellularLocation>
</comment>
<keyword evidence="6 7" id="KW-0472">Membrane</keyword>
<dbReference type="InterPro" id="IPR000515">
    <property type="entry name" value="MetI-like"/>
</dbReference>
<gene>
    <name evidence="9" type="ORF">ACFFMS_12305</name>
</gene>
<feature type="transmembrane region" description="Helical" evidence="7">
    <location>
        <begin position="230"/>
        <end position="252"/>
    </location>
</feature>
<name>A0ABV5WF35_9BACI</name>
<organism evidence="9 10">
    <name type="scientific">Ectobacillus funiculus</name>
    <dbReference type="NCBI Taxonomy" id="137993"/>
    <lineage>
        <taxon>Bacteria</taxon>
        <taxon>Bacillati</taxon>
        <taxon>Bacillota</taxon>
        <taxon>Bacilli</taxon>
        <taxon>Bacillales</taxon>
        <taxon>Bacillaceae</taxon>
        <taxon>Ectobacillus</taxon>
    </lineage>
</organism>
<feature type="domain" description="ABC transmembrane type-1" evidence="8">
    <location>
        <begin position="65"/>
        <end position="249"/>
    </location>
</feature>
<feature type="transmembrane region" description="Helical" evidence="7">
    <location>
        <begin position="21"/>
        <end position="41"/>
    </location>
</feature>
<keyword evidence="4 7" id="KW-0812">Transmembrane</keyword>
<accession>A0ABV5WF35</accession>
<comment type="caution">
    <text evidence="9">The sequence shown here is derived from an EMBL/GenBank/DDBJ whole genome shotgun (WGS) entry which is preliminary data.</text>
</comment>
<dbReference type="Proteomes" id="UP001589609">
    <property type="component" value="Unassembled WGS sequence"/>
</dbReference>
<dbReference type="EMBL" id="JBHMAF010000065">
    <property type="protein sequence ID" value="MFB9759224.1"/>
    <property type="molecule type" value="Genomic_DNA"/>
</dbReference>
<dbReference type="InterPro" id="IPR035906">
    <property type="entry name" value="MetI-like_sf"/>
</dbReference>
<comment type="similarity">
    <text evidence="7">Belongs to the binding-protein-dependent transport system permease family.</text>
</comment>
<evidence type="ECO:0000313" key="10">
    <source>
        <dbReference type="Proteomes" id="UP001589609"/>
    </source>
</evidence>
<feature type="transmembrane region" description="Helical" evidence="7">
    <location>
        <begin position="76"/>
        <end position="98"/>
    </location>
</feature>
<keyword evidence="3" id="KW-1003">Cell membrane</keyword>
<proteinExistence type="inferred from homology"/>
<evidence type="ECO:0000256" key="1">
    <source>
        <dbReference type="ARBA" id="ARBA00004651"/>
    </source>
</evidence>
<evidence type="ECO:0000256" key="7">
    <source>
        <dbReference type="RuleBase" id="RU363032"/>
    </source>
</evidence>
<evidence type="ECO:0000256" key="3">
    <source>
        <dbReference type="ARBA" id="ARBA00022475"/>
    </source>
</evidence>
<reference evidence="9 10" key="1">
    <citation type="submission" date="2024-09" db="EMBL/GenBank/DDBJ databases">
        <authorList>
            <person name="Sun Q."/>
            <person name="Mori K."/>
        </authorList>
    </citation>
    <scope>NUCLEOTIDE SEQUENCE [LARGE SCALE GENOMIC DNA]</scope>
    <source>
        <strain evidence="9 10">JCM 11201</strain>
    </source>
</reference>
<dbReference type="PROSITE" id="PS50928">
    <property type="entry name" value="ABC_TM1"/>
    <property type="match status" value="1"/>
</dbReference>
<dbReference type="Gene3D" id="1.10.3720.10">
    <property type="entry name" value="MetI-like"/>
    <property type="match status" value="1"/>
</dbReference>
<keyword evidence="10" id="KW-1185">Reference proteome</keyword>
<evidence type="ECO:0000256" key="4">
    <source>
        <dbReference type="ARBA" id="ARBA00022692"/>
    </source>
</evidence>
<feature type="transmembrane region" description="Helical" evidence="7">
    <location>
        <begin position="110"/>
        <end position="129"/>
    </location>
</feature>
<dbReference type="Pfam" id="PF00528">
    <property type="entry name" value="BPD_transp_1"/>
    <property type="match status" value="1"/>
</dbReference>
<feature type="transmembrane region" description="Helical" evidence="7">
    <location>
        <begin position="135"/>
        <end position="158"/>
    </location>
</feature>
<sequence length="269" mass="29476">MASKQRKRISFNSTTGVMFRGLVLPIFVLVIWQLSVSLLHVPNTVLPAPSHILASLQELIASGELFGHLKISVTRALIGFLLGASLGLLFGTVTGLSNKTEQFLDPSLQMLRTVPHLALAPLFILWFGLGELSKILLIALGAFFPLYVNTLLGIRGVDKKLFDVARILEFSRWQQVTKLILPASLPNILLGVRLSLGAAWLGLVVSELMGASEGIGYLIMDARQFTRTEVVFVGIIIFALGGKLADSLVRVLESRLLKWRDSYRGKDAT</sequence>
<dbReference type="CDD" id="cd06261">
    <property type="entry name" value="TM_PBP2"/>
    <property type="match status" value="1"/>
</dbReference>
<dbReference type="RefSeq" id="WP_246040297.1">
    <property type="nucleotide sequence ID" value="NZ_JBHMAF010000065.1"/>
</dbReference>
<dbReference type="PANTHER" id="PTHR30151">
    <property type="entry name" value="ALKANE SULFONATE ABC TRANSPORTER-RELATED, MEMBRANE SUBUNIT"/>
    <property type="match status" value="1"/>
</dbReference>
<evidence type="ECO:0000256" key="2">
    <source>
        <dbReference type="ARBA" id="ARBA00022448"/>
    </source>
</evidence>
<dbReference type="PANTHER" id="PTHR30151:SF38">
    <property type="entry name" value="ALIPHATIC SULFONATES TRANSPORT PERMEASE PROTEIN SSUC-RELATED"/>
    <property type="match status" value="1"/>
</dbReference>
<evidence type="ECO:0000313" key="9">
    <source>
        <dbReference type="EMBL" id="MFB9759224.1"/>
    </source>
</evidence>
<evidence type="ECO:0000256" key="6">
    <source>
        <dbReference type="ARBA" id="ARBA00023136"/>
    </source>
</evidence>
<protein>
    <submittedName>
        <fullName evidence="9">ABC transporter permease</fullName>
    </submittedName>
</protein>
<evidence type="ECO:0000256" key="5">
    <source>
        <dbReference type="ARBA" id="ARBA00022989"/>
    </source>
</evidence>
<evidence type="ECO:0000259" key="8">
    <source>
        <dbReference type="PROSITE" id="PS50928"/>
    </source>
</evidence>
<dbReference type="SUPFAM" id="SSF161098">
    <property type="entry name" value="MetI-like"/>
    <property type="match status" value="1"/>
</dbReference>